<dbReference type="SUPFAM" id="SSF53822">
    <property type="entry name" value="Periplasmic binding protein-like I"/>
    <property type="match status" value="1"/>
</dbReference>
<dbReference type="SUPFAM" id="SSF47413">
    <property type="entry name" value="lambda repressor-like DNA-binding domains"/>
    <property type="match status" value="1"/>
</dbReference>
<dbReference type="KEGG" id="acou:A5CBH24_07470"/>
<dbReference type="CDD" id="cd01392">
    <property type="entry name" value="HTH_LacI"/>
    <property type="match status" value="1"/>
</dbReference>
<protein>
    <recommendedName>
        <fullName evidence="9">HTH lacI-type domain-containing protein</fullName>
    </recommendedName>
</protein>
<keyword evidence="4" id="KW-0408">Iron</keyword>
<dbReference type="EMBL" id="AP019735">
    <property type="protein sequence ID" value="BBL03434.1"/>
    <property type="molecule type" value="Genomic_DNA"/>
</dbReference>
<dbReference type="Gene3D" id="3.50.50.60">
    <property type="entry name" value="FAD/NAD(P)-binding domain"/>
    <property type="match status" value="1"/>
</dbReference>
<feature type="domain" description="HTH lacI-type" evidence="9">
    <location>
        <begin position="4"/>
        <end position="66"/>
    </location>
</feature>
<dbReference type="GO" id="GO:0003677">
    <property type="term" value="F:DNA binding"/>
    <property type="evidence" value="ECO:0007669"/>
    <property type="project" value="UniProtKB-KW"/>
</dbReference>
<keyword evidence="2" id="KW-0479">Metal-binding</keyword>
<evidence type="ECO:0000313" key="11">
    <source>
        <dbReference type="Proteomes" id="UP000318946"/>
    </source>
</evidence>
<dbReference type="RefSeq" id="WP_141412255.1">
    <property type="nucleotide sequence ID" value="NZ_AP019735.1"/>
</dbReference>
<evidence type="ECO:0000256" key="7">
    <source>
        <dbReference type="ARBA" id="ARBA00023125"/>
    </source>
</evidence>
<evidence type="ECO:0000256" key="3">
    <source>
        <dbReference type="ARBA" id="ARBA00023002"/>
    </source>
</evidence>
<keyword evidence="3" id="KW-0560">Oxidoreductase</keyword>
<evidence type="ECO:0000256" key="4">
    <source>
        <dbReference type="ARBA" id="ARBA00023004"/>
    </source>
</evidence>
<evidence type="ECO:0000256" key="6">
    <source>
        <dbReference type="ARBA" id="ARBA00023015"/>
    </source>
</evidence>
<reference evidence="11" key="1">
    <citation type="submission" date="2019-06" db="EMBL/GenBank/DDBJ databases">
        <title>Alistipes onderdonkii subsp. vulgaris subsp. nov., Alistipes dispar sp. nov. and Alistipes communis sp. nov., isolated from human faeces, and creation of Alistipes onderdonkii subsp. onderdonkii subsp. nov.</title>
        <authorList>
            <person name="Sakamoto M."/>
            <person name="Ikeyama N."/>
            <person name="Ogata Y."/>
            <person name="Suda W."/>
            <person name="Iino T."/>
            <person name="Hattori M."/>
            <person name="Ohkuma M."/>
        </authorList>
    </citation>
    <scope>NUCLEOTIDE SEQUENCE [LARGE SCALE GENOMIC DNA]</scope>
    <source>
        <strain evidence="11">5CBH24</strain>
    </source>
</reference>
<dbReference type="InterPro" id="IPR010982">
    <property type="entry name" value="Lambda_DNA-bd_dom_sf"/>
</dbReference>
<dbReference type="GO" id="GO:0006355">
    <property type="term" value="P:regulation of DNA-templated transcription"/>
    <property type="evidence" value="ECO:0007669"/>
    <property type="project" value="InterPro"/>
</dbReference>
<keyword evidence="5" id="KW-0411">Iron-sulfur</keyword>
<dbReference type="Pfam" id="PF13377">
    <property type="entry name" value="Peripla_BP_3"/>
    <property type="match status" value="1"/>
</dbReference>
<dbReference type="PANTHER" id="PTHR43498:SF1">
    <property type="entry name" value="COB--COM HETERODISULFIDE REDUCTASE IRON-SULFUR SUBUNIT A"/>
    <property type="match status" value="1"/>
</dbReference>
<dbReference type="SMART" id="SM00354">
    <property type="entry name" value="HTH_LACI"/>
    <property type="match status" value="1"/>
</dbReference>
<dbReference type="AlphaFoldDB" id="A0A4Y1WSA9"/>
<proteinExistence type="predicted"/>
<dbReference type="InterPro" id="IPR036188">
    <property type="entry name" value="FAD/NAD-bd_sf"/>
</dbReference>
<evidence type="ECO:0000256" key="2">
    <source>
        <dbReference type="ARBA" id="ARBA00022723"/>
    </source>
</evidence>
<evidence type="ECO:0000259" key="9">
    <source>
        <dbReference type="PROSITE" id="PS50932"/>
    </source>
</evidence>
<dbReference type="GO" id="GO:0046872">
    <property type="term" value="F:metal ion binding"/>
    <property type="evidence" value="ECO:0007669"/>
    <property type="project" value="UniProtKB-KW"/>
</dbReference>
<dbReference type="GeneID" id="78341462"/>
<dbReference type="Gene3D" id="1.10.260.40">
    <property type="entry name" value="lambda repressor-like DNA-binding domains"/>
    <property type="match status" value="1"/>
</dbReference>
<dbReference type="SUPFAM" id="SSF51905">
    <property type="entry name" value="FAD/NAD(P)-binding domain"/>
    <property type="match status" value="1"/>
</dbReference>
<dbReference type="PROSITE" id="PS50932">
    <property type="entry name" value="HTH_LACI_2"/>
    <property type="match status" value="1"/>
</dbReference>
<dbReference type="Pfam" id="PF00356">
    <property type="entry name" value="LacI"/>
    <property type="match status" value="1"/>
</dbReference>
<evidence type="ECO:0000313" key="10">
    <source>
        <dbReference type="EMBL" id="BBL03434.1"/>
    </source>
</evidence>
<dbReference type="Proteomes" id="UP000318946">
    <property type="component" value="Chromosome"/>
</dbReference>
<keyword evidence="11" id="KW-1185">Reference proteome</keyword>
<dbReference type="InterPro" id="IPR046335">
    <property type="entry name" value="LacI/GalR-like_sensor"/>
</dbReference>
<evidence type="ECO:0000256" key="8">
    <source>
        <dbReference type="ARBA" id="ARBA00023163"/>
    </source>
</evidence>
<keyword evidence="6" id="KW-0805">Transcription regulation</keyword>
<evidence type="ECO:0000256" key="5">
    <source>
        <dbReference type="ARBA" id="ARBA00023014"/>
    </source>
</evidence>
<dbReference type="GO" id="GO:0051539">
    <property type="term" value="F:4 iron, 4 sulfur cluster binding"/>
    <property type="evidence" value="ECO:0007669"/>
    <property type="project" value="UniProtKB-KW"/>
</dbReference>
<sequence length="964" mass="107013">MGKITIRDVAREAGVSISLVSLVMNAKRDAEGNLDCNVNKDTARRIAEVAKRLGYRPNKAAASLRSGRFYTIGMVTSDIANQFFADIARYIENIAHNYNYTVLFGSSDENAEKLDNIVDTFIGNGVEGLIVAPCSGSEEVLRKALDAGIPTVLLDRDIAGLDVGRVMLDNERAGRMGVEHLYENGYRRIEMISYTLGISSLSERERGYCEAMRRYGLEGYSQIHYTVYGHAQEDTVRIFEDAVRRGVEAFLLPTNTLALLGLQALNALNLSAPEDLALVGFDESEIFSLYKPSVTYITQSTRRLGEQSFEMLRRMIAGDDDCRSVVIEPELIVGGSTACIHPERVEAGREHAAGVAELTPRDSVLLPGTYFRHKGGWTADPQFMEQMGSSYLLAHGLGTPVEDAVTKIEIPQSGQYRIFVRTKNWTAHWADKEKHAPGAFRLRIDGRDCDTLFGTGDPEWHWQAGGTTYLTEGVHQVALHDLAGFDARCDAILFTLHDVAPDDSLETVFRLRNNLLGLPAEPEERGTFDFVVAGGGVAGMCAAIAAARQGLRVALIQDRKVLGGNNSSEVRVGLGGRLNIGAYPSLGYLLNEFGPSTKGNARTPEVYEDEKKLRAILAEERITLLLGYKVTKVNKRTPRTIESIVATDVDTYRQIVVRGPLFADCTGDATLGVLAGAEWSMGREARSKYGEPSAPDTADGMTMGASVQWYCLEADAPTAFPDIEWGLPIDERSVQIVRRGQWYWEVGMRDDQIADAEKIRDYGMYVAYSNWSYLKNRSSVRDRYANSYLGWVAHVAGKRESRRLLGEFVLREQDLMNFTIYPDGTASTSWYIDQHYPDPENSKLFPGREYLSCGHLTPLSFYPIPYRCFYSKDVDNLFMAGRNISVSHVALGTVRVMRTTAMMGEVVGMAASICSKHGALPHDVYDTRFEELRELMRRGAGRTDVPYLQVYTLIDTTAARSEEC</sequence>
<organism evidence="10 11">
    <name type="scientific">Alistipes communis</name>
    <dbReference type="NCBI Taxonomy" id="2585118"/>
    <lineage>
        <taxon>Bacteria</taxon>
        <taxon>Pseudomonadati</taxon>
        <taxon>Bacteroidota</taxon>
        <taxon>Bacteroidia</taxon>
        <taxon>Bacteroidales</taxon>
        <taxon>Rikenellaceae</taxon>
        <taxon>Alistipes</taxon>
    </lineage>
</organism>
<keyword evidence="1" id="KW-0004">4Fe-4S</keyword>
<dbReference type="OrthoDB" id="9780658at2"/>
<dbReference type="Gene3D" id="3.40.50.2300">
    <property type="match status" value="2"/>
</dbReference>
<keyword evidence="8" id="KW-0804">Transcription</keyword>
<dbReference type="Pfam" id="PF12831">
    <property type="entry name" value="FAD_oxidored"/>
    <property type="match status" value="1"/>
</dbReference>
<keyword evidence="7" id="KW-0238">DNA-binding</keyword>
<name>A0A4Y1WSA9_9BACT</name>
<dbReference type="InterPro" id="IPR028082">
    <property type="entry name" value="Peripla_BP_I"/>
</dbReference>
<dbReference type="InterPro" id="IPR000843">
    <property type="entry name" value="HTH_LacI"/>
</dbReference>
<gene>
    <name evidence="10" type="ORF">A5CBH24_07470</name>
</gene>
<evidence type="ECO:0000256" key="1">
    <source>
        <dbReference type="ARBA" id="ARBA00022485"/>
    </source>
</evidence>
<dbReference type="PANTHER" id="PTHR43498">
    <property type="entry name" value="FERREDOXIN:COB-COM HETERODISULFIDE REDUCTASE SUBUNIT A"/>
    <property type="match status" value="1"/>
</dbReference>
<dbReference type="InterPro" id="IPR039650">
    <property type="entry name" value="HdrA-like"/>
</dbReference>
<accession>A0A4Y1WSA9</accession>
<dbReference type="GO" id="GO:0016491">
    <property type="term" value="F:oxidoreductase activity"/>
    <property type="evidence" value="ECO:0007669"/>
    <property type="project" value="UniProtKB-KW"/>
</dbReference>